<gene>
    <name evidence="1" type="ORF">BDA99DRAFT_131240</name>
</gene>
<protein>
    <submittedName>
        <fullName evidence="1">Uncharacterized protein</fullName>
    </submittedName>
</protein>
<accession>A0AAD5PJ00</accession>
<dbReference type="AlphaFoldDB" id="A0AAD5PJ00"/>
<comment type="caution">
    <text evidence="1">The sequence shown here is derived from an EMBL/GenBank/DDBJ whole genome shotgun (WGS) entry which is preliminary data.</text>
</comment>
<organism evidence="1 2">
    <name type="scientific">Phascolomyces articulosus</name>
    <dbReference type="NCBI Taxonomy" id="60185"/>
    <lineage>
        <taxon>Eukaryota</taxon>
        <taxon>Fungi</taxon>
        <taxon>Fungi incertae sedis</taxon>
        <taxon>Mucoromycota</taxon>
        <taxon>Mucoromycotina</taxon>
        <taxon>Mucoromycetes</taxon>
        <taxon>Mucorales</taxon>
        <taxon>Lichtheimiaceae</taxon>
        <taxon>Phascolomyces</taxon>
    </lineage>
</organism>
<dbReference type="Proteomes" id="UP001209540">
    <property type="component" value="Unassembled WGS sequence"/>
</dbReference>
<sequence length="120" mass="13964">MCYPFRFFLKDRSTLPSSLTCPSDNFSSSTVSDNKTSNASSTTCNELKRGSCEMTKEMLYEYKQAFEQSDDKYKWDLGAGVYVENLMYQFGAACSHEHYAIRLFLIQKILFMKQYLLKHN</sequence>
<evidence type="ECO:0000313" key="2">
    <source>
        <dbReference type="Proteomes" id="UP001209540"/>
    </source>
</evidence>
<name>A0AAD5PJ00_9FUNG</name>
<keyword evidence="2" id="KW-1185">Reference proteome</keyword>
<proteinExistence type="predicted"/>
<reference evidence="1" key="2">
    <citation type="submission" date="2023-02" db="EMBL/GenBank/DDBJ databases">
        <authorList>
            <consortium name="DOE Joint Genome Institute"/>
            <person name="Mondo S.J."/>
            <person name="Chang Y."/>
            <person name="Wang Y."/>
            <person name="Ahrendt S."/>
            <person name="Andreopoulos W."/>
            <person name="Barry K."/>
            <person name="Beard J."/>
            <person name="Benny G.L."/>
            <person name="Blankenship S."/>
            <person name="Bonito G."/>
            <person name="Cuomo C."/>
            <person name="Desiro A."/>
            <person name="Gervers K.A."/>
            <person name="Hundley H."/>
            <person name="Kuo A."/>
            <person name="LaButti K."/>
            <person name="Lang B.F."/>
            <person name="Lipzen A."/>
            <person name="O'Donnell K."/>
            <person name="Pangilinan J."/>
            <person name="Reynolds N."/>
            <person name="Sandor L."/>
            <person name="Smith M.W."/>
            <person name="Tsang A."/>
            <person name="Grigoriev I.V."/>
            <person name="Stajich J.E."/>
            <person name="Spatafora J.W."/>
        </authorList>
    </citation>
    <scope>NUCLEOTIDE SEQUENCE</scope>
    <source>
        <strain evidence="1">RSA 2281</strain>
    </source>
</reference>
<reference evidence="1" key="1">
    <citation type="journal article" date="2022" name="IScience">
        <title>Evolution of zygomycete secretomes and the origins of terrestrial fungal ecologies.</title>
        <authorList>
            <person name="Chang Y."/>
            <person name="Wang Y."/>
            <person name="Mondo S."/>
            <person name="Ahrendt S."/>
            <person name="Andreopoulos W."/>
            <person name="Barry K."/>
            <person name="Beard J."/>
            <person name="Benny G.L."/>
            <person name="Blankenship S."/>
            <person name="Bonito G."/>
            <person name="Cuomo C."/>
            <person name="Desiro A."/>
            <person name="Gervers K.A."/>
            <person name="Hundley H."/>
            <person name="Kuo A."/>
            <person name="LaButti K."/>
            <person name="Lang B.F."/>
            <person name="Lipzen A."/>
            <person name="O'Donnell K."/>
            <person name="Pangilinan J."/>
            <person name="Reynolds N."/>
            <person name="Sandor L."/>
            <person name="Smith M.E."/>
            <person name="Tsang A."/>
            <person name="Grigoriev I.V."/>
            <person name="Stajich J.E."/>
            <person name="Spatafora J.W."/>
        </authorList>
    </citation>
    <scope>NUCLEOTIDE SEQUENCE</scope>
    <source>
        <strain evidence="1">RSA 2281</strain>
    </source>
</reference>
<dbReference type="EMBL" id="JAIXMP010000002">
    <property type="protein sequence ID" value="KAI9277308.1"/>
    <property type="molecule type" value="Genomic_DNA"/>
</dbReference>
<evidence type="ECO:0000313" key="1">
    <source>
        <dbReference type="EMBL" id="KAI9277308.1"/>
    </source>
</evidence>